<dbReference type="AlphaFoldDB" id="A0A418JM11"/>
<evidence type="ECO:0000313" key="3">
    <source>
        <dbReference type="Proteomes" id="UP000285625"/>
    </source>
</evidence>
<name>A0A418JM11_STAHY</name>
<dbReference type="Gene3D" id="1.10.10.10">
    <property type="entry name" value="Winged helix-like DNA-binding domain superfamily/Winged helix DNA-binding domain"/>
    <property type="match status" value="1"/>
</dbReference>
<reference evidence="2 3" key="1">
    <citation type="journal article" date="2016" name="Front. Microbiol.">
        <title>Comprehensive Phylogenetic Analysis of Bovine Non-aureus Staphylococci Species Based on Whole-Genome Sequencing.</title>
        <authorList>
            <person name="Naushad S."/>
            <person name="Barkema H.W."/>
            <person name="Luby C."/>
            <person name="Condas L.A."/>
            <person name="Nobrega D.B."/>
            <person name="Carson D.A."/>
            <person name="De Buck J."/>
        </authorList>
    </citation>
    <scope>NUCLEOTIDE SEQUENCE [LARGE SCALE GENOMIC DNA]</scope>
    <source>
        <strain evidence="2 3">SNUC 5959</strain>
    </source>
</reference>
<dbReference type="GO" id="GO:0003700">
    <property type="term" value="F:DNA-binding transcription factor activity"/>
    <property type="evidence" value="ECO:0007669"/>
    <property type="project" value="InterPro"/>
</dbReference>
<gene>
    <name evidence="2" type="ORF">BUZ57_01725</name>
</gene>
<organism evidence="2 3">
    <name type="scientific">Staphylococcus hyicus</name>
    <dbReference type="NCBI Taxonomy" id="1284"/>
    <lineage>
        <taxon>Bacteria</taxon>
        <taxon>Bacillati</taxon>
        <taxon>Bacillota</taxon>
        <taxon>Bacilli</taxon>
        <taxon>Bacillales</taxon>
        <taxon>Staphylococcaceae</taxon>
        <taxon>Staphylococcus</taxon>
    </lineage>
</organism>
<accession>A0A418JM11</accession>
<dbReference type="InterPro" id="IPR013324">
    <property type="entry name" value="RNA_pol_sigma_r3/r4-like"/>
</dbReference>
<feature type="domain" description="RNA polymerase sigma-70 region 2" evidence="1">
    <location>
        <begin position="20"/>
        <end position="88"/>
    </location>
</feature>
<dbReference type="InterPro" id="IPR013325">
    <property type="entry name" value="RNA_pol_sigma_r2"/>
</dbReference>
<sequence length="167" mass="20626">MTYLTGQSMARRQFMNFETLYVKYEKFLHYLLKKYNISYNYDEYFQMLFIRLWELQCNYDAERSKDFHRYIRTKLHFYLIDLLRQHWRHPTTTEFSNLNISVIPSYFYLQLSLISNHLSPQQWTWLTLHLNGYNQSEIQNKMQCSLSTVKNYKKQTLAILKSHLEYQ</sequence>
<dbReference type="SUPFAM" id="SSF88659">
    <property type="entry name" value="Sigma3 and sigma4 domains of RNA polymerase sigma factors"/>
    <property type="match status" value="1"/>
</dbReference>
<dbReference type="InterPro" id="IPR007627">
    <property type="entry name" value="RNA_pol_sigma70_r2"/>
</dbReference>
<dbReference type="InterPro" id="IPR036388">
    <property type="entry name" value="WH-like_DNA-bd_sf"/>
</dbReference>
<dbReference type="Pfam" id="PF04542">
    <property type="entry name" value="Sigma70_r2"/>
    <property type="match status" value="1"/>
</dbReference>
<dbReference type="NCBIfam" id="TIGR02937">
    <property type="entry name" value="sigma70-ECF"/>
    <property type="match status" value="1"/>
</dbReference>
<proteinExistence type="predicted"/>
<dbReference type="SUPFAM" id="SSF88946">
    <property type="entry name" value="Sigma2 domain of RNA polymerase sigma factors"/>
    <property type="match status" value="1"/>
</dbReference>
<evidence type="ECO:0000313" key="2">
    <source>
        <dbReference type="EMBL" id="RIO47514.1"/>
    </source>
</evidence>
<evidence type="ECO:0000259" key="1">
    <source>
        <dbReference type="Pfam" id="PF04542"/>
    </source>
</evidence>
<dbReference type="InterPro" id="IPR014284">
    <property type="entry name" value="RNA_pol_sigma-70_dom"/>
</dbReference>
<comment type="caution">
    <text evidence="2">The sequence shown here is derived from an EMBL/GenBank/DDBJ whole genome shotgun (WGS) entry which is preliminary data.</text>
</comment>
<protein>
    <submittedName>
        <fullName evidence="2">Sigma-70 family RNA polymerase sigma factor</fullName>
    </submittedName>
</protein>
<dbReference type="EMBL" id="QXVO01000003">
    <property type="protein sequence ID" value="RIO47514.1"/>
    <property type="molecule type" value="Genomic_DNA"/>
</dbReference>
<dbReference type="Proteomes" id="UP000285625">
    <property type="component" value="Unassembled WGS sequence"/>
</dbReference>
<dbReference type="Gene3D" id="1.10.1740.10">
    <property type="match status" value="1"/>
</dbReference>
<dbReference type="GO" id="GO:0006352">
    <property type="term" value="P:DNA-templated transcription initiation"/>
    <property type="evidence" value="ECO:0007669"/>
    <property type="project" value="InterPro"/>
</dbReference>
<dbReference type="STRING" id="1284.SHYC_05760"/>